<feature type="transmembrane region" description="Helical" evidence="1">
    <location>
        <begin position="434"/>
        <end position="456"/>
    </location>
</feature>
<dbReference type="AlphaFoldDB" id="A0A1H1WP17"/>
<dbReference type="EMBL" id="LT629770">
    <property type="protein sequence ID" value="SDS98814.1"/>
    <property type="molecule type" value="Genomic_DNA"/>
</dbReference>
<dbReference type="GeneID" id="36298398"/>
<dbReference type="RefSeq" id="WP_060923405.1">
    <property type="nucleotide sequence ID" value="NZ_LT629770.1"/>
</dbReference>
<feature type="transmembrane region" description="Helical" evidence="1">
    <location>
        <begin position="191"/>
        <end position="210"/>
    </location>
</feature>
<accession>A0A1H1WP17</accession>
<gene>
    <name evidence="2" type="ORF">SAMN04489809_3203</name>
</gene>
<proteinExistence type="predicted"/>
<dbReference type="Proteomes" id="UP000182126">
    <property type="component" value="Chromosome I"/>
</dbReference>
<protein>
    <recommendedName>
        <fullName evidence="4">4-amino-4-deoxy-L-arabinose transferase</fullName>
    </recommendedName>
</protein>
<organism evidence="2 3">
    <name type="scientific">Microbacterium paraoxydans</name>
    <dbReference type="NCBI Taxonomy" id="199592"/>
    <lineage>
        <taxon>Bacteria</taxon>
        <taxon>Bacillati</taxon>
        <taxon>Actinomycetota</taxon>
        <taxon>Actinomycetes</taxon>
        <taxon>Micrococcales</taxon>
        <taxon>Microbacteriaceae</taxon>
        <taxon>Microbacterium</taxon>
    </lineage>
</organism>
<evidence type="ECO:0000313" key="2">
    <source>
        <dbReference type="EMBL" id="SDS98814.1"/>
    </source>
</evidence>
<keyword evidence="1" id="KW-0812">Transmembrane</keyword>
<evidence type="ECO:0000256" key="1">
    <source>
        <dbReference type="SAM" id="Phobius"/>
    </source>
</evidence>
<feature type="transmembrane region" description="Helical" evidence="1">
    <location>
        <begin position="63"/>
        <end position="85"/>
    </location>
</feature>
<dbReference type="InterPro" id="IPR046671">
    <property type="entry name" value="DUF6541"/>
</dbReference>
<evidence type="ECO:0000313" key="3">
    <source>
        <dbReference type="Proteomes" id="UP000182126"/>
    </source>
</evidence>
<feature type="transmembrane region" description="Helical" evidence="1">
    <location>
        <begin position="463"/>
        <end position="482"/>
    </location>
</feature>
<dbReference type="Pfam" id="PF20176">
    <property type="entry name" value="DUF6541"/>
    <property type="match status" value="1"/>
</dbReference>
<feature type="transmembrane region" description="Helical" evidence="1">
    <location>
        <begin position="274"/>
        <end position="300"/>
    </location>
</feature>
<name>A0A1H1WP17_9MICO</name>
<feature type="transmembrane region" description="Helical" evidence="1">
    <location>
        <begin position="38"/>
        <end position="56"/>
    </location>
</feature>
<sequence length="629" mass="67143">MTAWIEQAPALLVALALLVVPGLPVALCVRGVSSVVRLGLAIGVSLGIVAAASLVAPVLGVSWGLLPVGLVTAPVWIVAAVLRFFDRAEPGDVRTRSRGTWIAIGVAFLGWMVILLAGIGRPDHPSQLYDGLFHLNAVEFIAATGDASPLHMTMATPNLETSFYPTLWHALVSLVLPAAGSVVAATNVTTLAVVALVWPVALATLTAVAFPQHARAALWAPLLGFGISVFPLGFLNWGVLYPNLLGTALIPVLLAAVLLAFAPAAGWTRRTLRILIVLAIVGSTGFAHPSALLGAVALLVPYLLWRAWRLAVSGVRRTRVLLGVAVVIGLIALTVVWLEANVTTHEWLPRLTISQALGEVAFLNPVNRSTGLLLGPLAALGIWRLAKERMWWVLWSYAVSVGLYLVASWLPVLWLRSAVVGLWYDDTTRVAALLAMWGIPFAAIGATVVGDWLAGLWRARRRALALAILAVVALAAATHLLAIRNDLGYMRDVSFRFDAQSQGLSPDEAQLFERAAEELPEGSLVIGDPLTGAGLLFAYTGEDVVFPHVTGRYGRDASVLARYFVDGGPEVCDAAERLGVTHAMDFGDTVLYQNHYTTYDGLHDLDDSPILTEVDRVGDAVLYEITGCD</sequence>
<feature type="transmembrane region" description="Helical" evidence="1">
    <location>
        <begin position="244"/>
        <end position="262"/>
    </location>
</feature>
<reference evidence="2 3" key="1">
    <citation type="submission" date="2016-10" db="EMBL/GenBank/DDBJ databases">
        <authorList>
            <person name="de Groot N.N."/>
        </authorList>
    </citation>
    <scope>NUCLEOTIDE SEQUENCE [LARGE SCALE GENOMIC DNA]</scope>
    <source>
        <strain evidence="2 3">DSM 15019</strain>
    </source>
</reference>
<feature type="transmembrane region" description="Helical" evidence="1">
    <location>
        <begin position="320"/>
        <end position="340"/>
    </location>
</feature>
<feature type="transmembrane region" description="Helical" evidence="1">
    <location>
        <begin position="392"/>
        <end position="414"/>
    </location>
</feature>
<feature type="transmembrane region" description="Helical" evidence="1">
    <location>
        <begin position="217"/>
        <end position="238"/>
    </location>
</feature>
<keyword evidence="1" id="KW-1133">Transmembrane helix</keyword>
<evidence type="ECO:0008006" key="4">
    <source>
        <dbReference type="Google" id="ProtNLM"/>
    </source>
</evidence>
<keyword evidence="1" id="KW-0472">Membrane</keyword>
<feature type="transmembrane region" description="Helical" evidence="1">
    <location>
        <begin position="100"/>
        <end position="119"/>
    </location>
</feature>